<keyword evidence="1" id="KW-0547">Nucleotide-binding</keyword>
<dbReference type="GO" id="GO:0005524">
    <property type="term" value="F:ATP binding"/>
    <property type="evidence" value="ECO:0007669"/>
    <property type="project" value="UniProtKB-KW"/>
</dbReference>
<feature type="domain" description="Helicase ATP-binding" evidence="5">
    <location>
        <begin position="35"/>
        <end position="228"/>
    </location>
</feature>
<comment type="caution">
    <text evidence="7">The sequence shown here is derived from an EMBL/GenBank/DDBJ whole genome shotgun (WGS) entry which is preliminary data.</text>
</comment>
<dbReference type="SMART" id="SM00490">
    <property type="entry name" value="HELICc"/>
    <property type="match status" value="1"/>
</dbReference>
<dbReference type="SUPFAM" id="SSF52540">
    <property type="entry name" value="P-loop containing nucleoside triphosphate hydrolases"/>
    <property type="match status" value="2"/>
</dbReference>
<sequence length="439" mass="49752">MENFLKLGLRESTARAFASFGFHHPTGIQALAIPKLLKNVDRNFVVAASTGSGKTLTYMAASIERMRDREEASEAAGRVTLPGRPHTLVLVPTRELGEQVLGVAKAFSLDAKFRAASLLGNVPVSRMNTAMEQPFDILVATPGTLVDWLECRYPKVFLSYVKDVVLDEADALLAGKGFPIVMKPILDKLNRRDRDGSERKRRFIYVGATAPTKMLEKLSKDHRKDLEIVKSRDLHKIHSSGVFAEFVLIKQHESRFTELRKALEQGRRMIIFCKQASTVQFLAHVIADMGFGCSMLYGSQPRPNRAKNWREYSEAFVNTIVCTDIASRGLDDITTETVFMYDPPKTGVDYLHRTGRLRAKGKVIVLVNKYELNATRAMFISHVRNETMEDLDRYEYVRLLNHVRTAPRKRGIFRNAIEPAQEDLQHRITSSDRKRRVEG</sequence>
<evidence type="ECO:0000313" key="7">
    <source>
        <dbReference type="EMBL" id="KAJ8905410.1"/>
    </source>
</evidence>
<reference evidence="7 8" key="1">
    <citation type="journal article" date="2023" name="Nat. Commun.">
        <title>Origin of minicircular mitochondrial genomes in red algae.</title>
        <authorList>
            <person name="Lee Y."/>
            <person name="Cho C.H."/>
            <person name="Lee Y.M."/>
            <person name="Park S.I."/>
            <person name="Yang J.H."/>
            <person name="West J.A."/>
            <person name="Bhattacharya D."/>
            <person name="Yoon H.S."/>
        </authorList>
    </citation>
    <scope>NUCLEOTIDE SEQUENCE [LARGE SCALE GENOMIC DNA]</scope>
    <source>
        <strain evidence="7 8">CCMP1338</strain>
        <tissue evidence="7">Whole cell</tissue>
    </source>
</reference>
<proteinExistence type="predicted"/>
<dbReference type="InterPro" id="IPR044742">
    <property type="entry name" value="DEAD/DEAH_RhlB"/>
</dbReference>
<evidence type="ECO:0000259" key="6">
    <source>
        <dbReference type="PROSITE" id="PS51194"/>
    </source>
</evidence>
<dbReference type="SMART" id="SM00487">
    <property type="entry name" value="DEXDc"/>
    <property type="match status" value="1"/>
</dbReference>
<dbReference type="PANTHER" id="PTHR47960">
    <property type="entry name" value="DEAD-BOX ATP-DEPENDENT RNA HELICASE 50"/>
    <property type="match status" value="1"/>
</dbReference>
<dbReference type="EMBL" id="JAMWBK010000005">
    <property type="protein sequence ID" value="KAJ8905410.1"/>
    <property type="molecule type" value="Genomic_DNA"/>
</dbReference>
<evidence type="ECO:0000313" key="8">
    <source>
        <dbReference type="Proteomes" id="UP001157974"/>
    </source>
</evidence>
<accession>A0AAV8US68</accession>
<organism evidence="7 8">
    <name type="scientific">Rhodosorus marinus</name>
    <dbReference type="NCBI Taxonomy" id="101924"/>
    <lineage>
        <taxon>Eukaryota</taxon>
        <taxon>Rhodophyta</taxon>
        <taxon>Stylonematophyceae</taxon>
        <taxon>Stylonematales</taxon>
        <taxon>Stylonemataceae</taxon>
        <taxon>Rhodosorus</taxon>
    </lineage>
</organism>
<dbReference type="GO" id="GO:0016787">
    <property type="term" value="F:hydrolase activity"/>
    <property type="evidence" value="ECO:0007669"/>
    <property type="project" value="UniProtKB-KW"/>
</dbReference>
<keyword evidence="8" id="KW-1185">Reference proteome</keyword>
<dbReference type="InterPro" id="IPR011545">
    <property type="entry name" value="DEAD/DEAH_box_helicase_dom"/>
</dbReference>
<keyword evidence="3" id="KW-0347">Helicase</keyword>
<dbReference type="PROSITE" id="PS51192">
    <property type="entry name" value="HELICASE_ATP_BIND_1"/>
    <property type="match status" value="1"/>
</dbReference>
<gene>
    <name evidence="7" type="ORF">NDN08_001917</name>
</gene>
<name>A0AAV8US68_9RHOD</name>
<dbReference type="InterPro" id="IPR014001">
    <property type="entry name" value="Helicase_ATP-bd"/>
</dbReference>
<protein>
    <recommendedName>
        <fullName evidence="9">RNA helicase</fullName>
    </recommendedName>
</protein>
<dbReference type="PROSITE" id="PS51194">
    <property type="entry name" value="HELICASE_CTER"/>
    <property type="match status" value="1"/>
</dbReference>
<dbReference type="Gene3D" id="3.40.50.300">
    <property type="entry name" value="P-loop containing nucleotide triphosphate hydrolases"/>
    <property type="match status" value="2"/>
</dbReference>
<dbReference type="Proteomes" id="UP001157974">
    <property type="component" value="Unassembled WGS sequence"/>
</dbReference>
<dbReference type="GO" id="GO:0004386">
    <property type="term" value="F:helicase activity"/>
    <property type="evidence" value="ECO:0007669"/>
    <property type="project" value="UniProtKB-KW"/>
</dbReference>
<evidence type="ECO:0008006" key="9">
    <source>
        <dbReference type="Google" id="ProtNLM"/>
    </source>
</evidence>
<evidence type="ECO:0000256" key="3">
    <source>
        <dbReference type="ARBA" id="ARBA00022806"/>
    </source>
</evidence>
<keyword evidence="4" id="KW-0067">ATP-binding</keyword>
<dbReference type="GO" id="GO:0003676">
    <property type="term" value="F:nucleic acid binding"/>
    <property type="evidence" value="ECO:0007669"/>
    <property type="project" value="InterPro"/>
</dbReference>
<dbReference type="InterPro" id="IPR001650">
    <property type="entry name" value="Helicase_C-like"/>
</dbReference>
<evidence type="ECO:0000256" key="2">
    <source>
        <dbReference type="ARBA" id="ARBA00022801"/>
    </source>
</evidence>
<evidence type="ECO:0000256" key="4">
    <source>
        <dbReference type="ARBA" id="ARBA00022840"/>
    </source>
</evidence>
<dbReference type="Pfam" id="PF00270">
    <property type="entry name" value="DEAD"/>
    <property type="match status" value="1"/>
</dbReference>
<keyword evidence="2" id="KW-0378">Hydrolase</keyword>
<dbReference type="CDD" id="cd00268">
    <property type="entry name" value="DEADc"/>
    <property type="match status" value="1"/>
</dbReference>
<evidence type="ECO:0000259" key="5">
    <source>
        <dbReference type="PROSITE" id="PS51192"/>
    </source>
</evidence>
<dbReference type="InterPro" id="IPR027417">
    <property type="entry name" value="P-loop_NTPase"/>
</dbReference>
<feature type="domain" description="Helicase C-terminal" evidence="6">
    <location>
        <begin position="255"/>
        <end position="425"/>
    </location>
</feature>
<dbReference type="Pfam" id="PF00271">
    <property type="entry name" value="Helicase_C"/>
    <property type="match status" value="1"/>
</dbReference>
<dbReference type="AlphaFoldDB" id="A0AAV8US68"/>
<evidence type="ECO:0000256" key="1">
    <source>
        <dbReference type="ARBA" id="ARBA00022741"/>
    </source>
</evidence>